<sequence>MPAERPADDMVRIPGGAFLMGSEDFYPDERPVHERDVAAFDLDRHPVTNEEFAAFVTDTGYVTIAERGLDAAEFPNLSPAELAPGSMVFTPTPGPVDLSDWRAWWRWQPGASWRHPQGPGSGIDERLRHPVVHVAFADAEAYAAWAGKRLPTEVEHEFAAQGGASGTRYAWGDDPFPGGIPQAHTWIGHFPYDARGDFGGGTAPVGTYPPNAYGAVDLIGNVWEWTSDYYTPRHLRLSDRPVDAGRRTNLLATASAEPGFRTPRRVLKGGSQLCAMEYCVRFRPAARSPQAEDTGMSHIGFRCARDV</sequence>
<dbReference type="Proteomes" id="UP001500596">
    <property type="component" value="Unassembled WGS sequence"/>
</dbReference>
<gene>
    <name evidence="2" type="ORF">GCM10009807_00800</name>
</gene>
<comment type="caution">
    <text evidence="2">The sequence shown here is derived from an EMBL/GenBank/DDBJ whole genome shotgun (WGS) entry which is preliminary data.</text>
</comment>
<protein>
    <submittedName>
        <fullName evidence="2">Formylglycine-generating enzyme family protein</fullName>
    </submittedName>
</protein>
<dbReference type="PANTHER" id="PTHR23150:SF19">
    <property type="entry name" value="FORMYLGLYCINE-GENERATING ENZYME"/>
    <property type="match status" value="1"/>
</dbReference>
<evidence type="ECO:0000313" key="3">
    <source>
        <dbReference type="Proteomes" id="UP001500596"/>
    </source>
</evidence>
<reference evidence="3" key="1">
    <citation type="journal article" date="2019" name="Int. J. Syst. Evol. Microbiol.">
        <title>The Global Catalogue of Microorganisms (GCM) 10K type strain sequencing project: providing services to taxonomists for standard genome sequencing and annotation.</title>
        <authorList>
            <consortium name="The Broad Institute Genomics Platform"/>
            <consortium name="The Broad Institute Genome Sequencing Center for Infectious Disease"/>
            <person name="Wu L."/>
            <person name="Ma J."/>
        </authorList>
    </citation>
    <scope>NUCLEOTIDE SEQUENCE [LARGE SCALE GENOMIC DNA]</scope>
    <source>
        <strain evidence="3">JCM 15575</strain>
    </source>
</reference>
<keyword evidence="3" id="KW-1185">Reference proteome</keyword>
<dbReference type="Pfam" id="PF03781">
    <property type="entry name" value="FGE-sulfatase"/>
    <property type="match status" value="1"/>
</dbReference>
<dbReference type="SUPFAM" id="SSF56436">
    <property type="entry name" value="C-type lectin-like"/>
    <property type="match status" value="1"/>
</dbReference>
<evidence type="ECO:0000259" key="1">
    <source>
        <dbReference type="Pfam" id="PF03781"/>
    </source>
</evidence>
<dbReference type="InterPro" id="IPR005532">
    <property type="entry name" value="SUMF_dom"/>
</dbReference>
<organism evidence="2 3">
    <name type="scientific">Microbacterium lacus</name>
    <dbReference type="NCBI Taxonomy" id="415217"/>
    <lineage>
        <taxon>Bacteria</taxon>
        <taxon>Bacillati</taxon>
        <taxon>Actinomycetota</taxon>
        <taxon>Actinomycetes</taxon>
        <taxon>Micrococcales</taxon>
        <taxon>Microbacteriaceae</taxon>
        <taxon>Microbacterium</taxon>
    </lineage>
</organism>
<feature type="domain" description="Sulfatase-modifying factor enzyme-like" evidence="1">
    <location>
        <begin position="7"/>
        <end position="305"/>
    </location>
</feature>
<dbReference type="InterPro" id="IPR016187">
    <property type="entry name" value="CTDL_fold"/>
</dbReference>
<dbReference type="InterPro" id="IPR042095">
    <property type="entry name" value="SUMF_sf"/>
</dbReference>
<name>A0ABP4RSA9_9MICO</name>
<dbReference type="EMBL" id="BAAAPK010000001">
    <property type="protein sequence ID" value="GAA1660928.1"/>
    <property type="molecule type" value="Genomic_DNA"/>
</dbReference>
<accession>A0ABP4RSA9</accession>
<evidence type="ECO:0000313" key="2">
    <source>
        <dbReference type="EMBL" id="GAA1660928.1"/>
    </source>
</evidence>
<dbReference type="Gene3D" id="3.90.1580.10">
    <property type="entry name" value="paralog of FGE (formylglycine-generating enzyme)"/>
    <property type="match status" value="1"/>
</dbReference>
<proteinExistence type="predicted"/>
<dbReference type="PANTHER" id="PTHR23150">
    <property type="entry name" value="SULFATASE MODIFYING FACTOR 1, 2"/>
    <property type="match status" value="1"/>
</dbReference>
<dbReference type="InterPro" id="IPR051043">
    <property type="entry name" value="Sulfatase_Mod_Factor_Kinase"/>
</dbReference>